<dbReference type="PANTHER" id="PTHR33169:SF27">
    <property type="entry name" value="TRANSCRIPTIONAL REGULATOR PADR FAMILY PROTEIN"/>
    <property type="match status" value="1"/>
</dbReference>
<sequence>MFLCSDKSLRLSRANEPYSCIDRDNRKDLSLLDEKYALRYNKSKLTKGQSMYKQVMLLGLLLEKPMYGQQIREVIENHHDFLANFMKKPTIYYQLEQLAKDGYLEIRRETVEAPGPGSAHDSLALRERDVYYITEQGRRYFHTLLRNMLSTYRPGLSEVDVCFFFLHHLSKQEAIALLAERHVLVTSYRASVVRQYEGTQDEAHRLVYDHDVMLLDAELNWLQRTINHLRSSHEQSSQVTA</sequence>
<protein>
    <recommendedName>
        <fullName evidence="1">Transcription regulator PadR N-terminal domain-containing protein</fullName>
    </recommendedName>
</protein>
<evidence type="ECO:0000313" key="2">
    <source>
        <dbReference type="EMBL" id="GHO92088.1"/>
    </source>
</evidence>
<accession>A0A8J3IEG9</accession>
<dbReference type="EMBL" id="BNJK01000001">
    <property type="protein sequence ID" value="GHO92088.1"/>
    <property type="molecule type" value="Genomic_DNA"/>
</dbReference>
<dbReference type="PANTHER" id="PTHR33169">
    <property type="entry name" value="PADR-FAMILY TRANSCRIPTIONAL REGULATOR"/>
    <property type="match status" value="1"/>
</dbReference>
<dbReference type="Proteomes" id="UP000597444">
    <property type="component" value="Unassembled WGS sequence"/>
</dbReference>
<dbReference type="InterPro" id="IPR036388">
    <property type="entry name" value="WH-like_DNA-bd_sf"/>
</dbReference>
<dbReference type="InterPro" id="IPR052509">
    <property type="entry name" value="Metal_resp_DNA-bind_regulator"/>
</dbReference>
<reference evidence="2" key="1">
    <citation type="submission" date="2020-10" db="EMBL/GenBank/DDBJ databases">
        <title>Taxonomic study of unclassified bacteria belonging to the class Ktedonobacteria.</title>
        <authorList>
            <person name="Yabe S."/>
            <person name="Wang C.M."/>
            <person name="Zheng Y."/>
            <person name="Sakai Y."/>
            <person name="Cavaletti L."/>
            <person name="Monciardini P."/>
            <person name="Donadio S."/>
        </authorList>
    </citation>
    <scope>NUCLEOTIDE SEQUENCE</scope>
    <source>
        <strain evidence="2">ID150040</strain>
    </source>
</reference>
<keyword evidence="3" id="KW-1185">Reference proteome</keyword>
<organism evidence="2 3">
    <name type="scientific">Reticulibacter mediterranei</name>
    <dbReference type="NCBI Taxonomy" id="2778369"/>
    <lineage>
        <taxon>Bacteria</taxon>
        <taxon>Bacillati</taxon>
        <taxon>Chloroflexota</taxon>
        <taxon>Ktedonobacteria</taxon>
        <taxon>Ktedonobacterales</taxon>
        <taxon>Reticulibacteraceae</taxon>
        <taxon>Reticulibacter</taxon>
    </lineage>
</organism>
<dbReference type="SUPFAM" id="SSF46785">
    <property type="entry name" value="Winged helix' DNA-binding domain"/>
    <property type="match status" value="1"/>
</dbReference>
<dbReference type="InterPro" id="IPR005149">
    <property type="entry name" value="Tscrpt_reg_PadR_N"/>
</dbReference>
<feature type="domain" description="Transcription regulator PadR N-terminal" evidence="1">
    <location>
        <begin position="57"/>
        <end position="142"/>
    </location>
</feature>
<gene>
    <name evidence="2" type="ORF">KSF_021360</name>
</gene>
<name>A0A8J3IEG9_9CHLR</name>
<dbReference type="AlphaFoldDB" id="A0A8J3IEG9"/>
<comment type="caution">
    <text evidence="2">The sequence shown here is derived from an EMBL/GenBank/DDBJ whole genome shotgun (WGS) entry which is preliminary data.</text>
</comment>
<dbReference type="Pfam" id="PF03551">
    <property type="entry name" value="PadR"/>
    <property type="match status" value="1"/>
</dbReference>
<evidence type="ECO:0000313" key="3">
    <source>
        <dbReference type="Proteomes" id="UP000597444"/>
    </source>
</evidence>
<dbReference type="InterPro" id="IPR036390">
    <property type="entry name" value="WH_DNA-bd_sf"/>
</dbReference>
<evidence type="ECO:0000259" key="1">
    <source>
        <dbReference type="Pfam" id="PF03551"/>
    </source>
</evidence>
<dbReference type="Gene3D" id="1.10.10.10">
    <property type="entry name" value="Winged helix-like DNA-binding domain superfamily/Winged helix DNA-binding domain"/>
    <property type="match status" value="1"/>
</dbReference>
<proteinExistence type="predicted"/>